<dbReference type="InterPro" id="IPR000259">
    <property type="entry name" value="Adhesion_dom_fimbrial"/>
</dbReference>
<evidence type="ECO:0000256" key="1">
    <source>
        <dbReference type="SAM" id="SignalP"/>
    </source>
</evidence>
<evidence type="ECO:0000313" key="3">
    <source>
        <dbReference type="EMBL" id="KMU53137.1"/>
    </source>
</evidence>
<evidence type="ECO:0000313" key="4">
    <source>
        <dbReference type="Proteomes" id="UP000037482"/>
    </source>
</evidence>
<dbReference type="PANTHER" id="PTHR33420">
    <property type="entry name" value="FIMBRIAL SUBUNIT ELFA-RELATED"/>
    <property type="match status" value="1"/>
</dbReference>
<dbReference type="InterPro" id="IPR008966">
    <property type="entry name" value="Adhesion_dom_sf"/>
</dbReference>
<keyword evidence="1" id="KW-0732">Signal</keyword>
<evidence type="ECO:0000259" key="2">
    <source>
        <dbReference type="Pfam" id="PF00419"/>
    </source>
</evidence>
<gene>
    <name evidence="3" type="ORF">AB868_01473</name>
</gene>
<dbReference type="EMBL" id="LFJS01000011">
    <property type="protein sequence ID" value="KMU53137.1"/>
    <property type="molecule type" value="Genomic_DNA"/>
</dbReference>
<dbReference type="InterPro" id="IPR036937">
    <property type="entry name" value="Adhesion_dom_fimbrial_sf"/>
</dbReference>
<dbReference type="RefSeq" id="WP_053085971.1">
    <property type="nucleotide sequence ID" value="NZ_CABHIE010000002.1"/>
</dbReference>
<sequence>MFVTTRAAHWLAISVGLLLAGVSGSGLAAENMYFHGALVAEPCTLKPGDEDIQLDFGTVIDKYLYANGRTPTKPFTLTLQDCDLSLGKTVKITFSGNKSLELPDLLALDGGSQASGIALGLETAAGQPIALNKPSQEITLASGGNHLALQVYVQGEPKALAQKNIGLGAFSAVATFGLEYE</sequence>
<dbReference type="PANTHER" id="PTHR33420:SF26">
    <property type="entry name" value="FIMBRIAL SUBUNIT"/>
    <property type="match status" value="1"/>
</dbReference>
<dbReference type="GO" id="GO:0009289">
    <property type="term" value="C:pilus"/>
    <property type="evidence" value="ECO:0007669"/>
    <property type="project" value="InterPro"/>
</dbReference>
<organism evidence="3 4">
    <name type="scientific">Serratia marcescens</name>
    <dbReference type="NCBI Taxonomy" id="615"/>
    <lineage>
        <taxon>Bacteria</taxon>
        <taxon>Pseudomonadati</taxon>
        <taxon>Pseudomonadota</taxon>
        <taxon>Gammaproteobacteria</taxon>
        <taxon>Enterobacterales</taxon>
        <taxon>Yersiniaceae</taxon>
        <taxon>Serratia</taxon>
    </lineage>
</organism>
<protein>
    <submittedName>
        <fullName evidence="3">Exotoxin</fullName>
    </submittedName>
</protein>
<dbReference type="Gene3D" id="2.60.40.1090">
    <property type="entry name" value="Fimbrial-type adhesion domain"/>
    <property type="match status" value="1"/>
</dbReference>
<proteinExistence type="predicted"/>
<accession>A0A656VN52</accession>
<dbReference type="AlphaFoldDB" id="A0A656VN52"/>
<reference evidence="3 4" key="1">
    <citation type="submission" date="2015-06" db="EMBL/GenBank/DDBJ databases">
        <title>Draft Genome of Serratia marcescens Strain AH0650_Sm1.</title>
        <authorList>
            <person name="Wan Y."/>
            <person name="Gorrie C."/>
            <person name="Holt K."/>
        </authorList>
    </citation>
    <scope>NUCLEOTIDE SEQUENCE [LARGE SCALE GENOMIC DNA]</scope>
    <source>
        <strain evidence="3 4">AH0650_Sm1</strain>
    </source>
</reference>
<feature type="domain" description="Fimbrial-type adhesion" evidence="2">
    <location>
        <begin position="33"/>
        <end position="180"/>
    </location>
</feature>
<dbReference type="GO" id="GO:0043709">
    <property type="term" value="P:cell adhesion involved in single-species biofilm formation"/>
    <property type="evidence" value="ECO:0007669"/>
    <property type="project" value="TreeGrafter"/>
</dbReference>
<dbReference type="Pfam" id="PF00419">
    <property type="entry name" value="Fimbrial"/>
    <property type="match status" value="1"/>
</dbReference>
<name>A0A656VN52_SERMA</name>
<feature type="signal peptide" evidence="1">
    <location>
        <begin position="1"/>
        <end position="28"/>
    </location>
</feature>
<comment type="caution">
    <text evidence="3">The sequence shown here is derived from an EMBL/GenBank/DDBJ whole genome shotgun (WGS) entry which is preliminary data.</text>
</comment>
<feature type="chain" id="PRO_5024864579" evidence="1">
    <location>
        <begin position="29"/>
        <end position="181"/>
    </location>
</feature>
<dbReference type="InterPro" id="IPR050263">
    <property type="entry name" value="Bact_Fimbrial_Adh_Pro"/>
</dbReference>
<dbReference type="Proteomes" id="UP000037482">
    <property type="component" value="Unassembled WGS sequence"/>
</dbReference>
<dbReference type="SUPFAM" id="SSF49401">
    <property type="entry name" value="Bacterial adhesins"/>
    <property type="match status" value="1"/>
</dbReference>